<name>A0A1M7YC16_9FIRM</name>
<evidence type="ECO:0000256" key="1">
    <source>
        <dbReference type="ARBA" id="ARBA00022490"/>
    </source>
</evidence>
<dbReference type="EMBL" id="FRFD01000007">
    <property type="protein sequence ID" value="SHO50180.1"/>
    <property type="molecule type" value="Genomic_DNA"/>
</dbReference>
<evidence type="ECO:0000256" key="2">
    <source>
        <dbReference type="HAMAP-Rule" id="MF_01103"/>
    </source>
</evidence>
<sequence>MEDNKLARINELYKKSKEGGLTEQEKEEQAQLRSEYIQAVRNNLRGTLNHISVLNPDGTVTELAKKEKN</sequence>
<dbReference type="Gene3D" id="1.10.287.540">
    <property type="entry name" value="Helix hairpin bin"/>
    <property type="match status" value="1"/>
</dbReference>
<dbReference type="HAMAP" id="MF_01103">
    <property type="entry name" value="UPF0291"/>
    <property type="match status" value="1"/>
</dbReference>
<comment type="similarity">
    <text evidence="2">Belongs to the UPF0291 family.</text>
</comment>
<dbReference type="STRING" id="1121345.SAMN02745217_02623"/>
<dbReference type="AlphaFoldDB" id="A0A1M7YC16"/>
<dbReference type="SUPFAM" id="SSF158221">
    <property type="entry name" value="YnzC-like"/>
    <property type="match status" value="1"/>
</dbReference>
<evidence type="ECO:0000313" key="3">
    <source>
        <dbReference type="EMBL" id="SHO50180.1"/>
    </source>
</evidence>
<dbReference type="InterPro" id="IPR009242">
    <property type="entry name" value="DUF896"/>
</dbReference>
<organism evidence="3 4">
    <name type="scientific">Anaerocolumna xylanovorans DSM 12503</name>
    <dbReference type="NCBI Taxonomy" id="1121345"/>
    <lineage>
        <taxon>Bacteria</taxon>
        <taxon>Bacillati</taxon>
        <taxon>Bacillota</taxon>
        <taxon>Clostridia</taxon>
        <taxon>Lachnospirales</taxon>
        <taxon>Lachnospiraceae</taxon>
        <taxon>Anaerocolumna</taxon>
    </lineage>
</organism>
<dbReference type="GO" id="GO:0005737">
    <property type="term" value="C:cytoplasm"/>
    <property type="evidence" value="ECO:0007669"/>
    <property type="project" value="UniProtKB-SubCell"/>
</dbReference>
<protein>
    <recommendedName>
        <fullName evidence="2">UPF0291 protein SAMN02745217_02623</fullName>
    </recommendedName>
</protein>
<reference evidence="3 4" key="1">
    <citation type="submission" date="2016-12" db="EMBL/GenBank/DDBJ databases">
        <authorList>
            <person name="Song W.-J."/>
            <person name="Kurnit D.M."/>
        </authorList>
    </citation>
    <scope>NUCLEOTIDE SEQUENCE [LARGE SCALE GENOMIC DNA]</scope>
    <source>
        <strain evidence="3 4">DSM 12503</strain>
    </source>
</reference>
<keyword evidence="1 2" id="KW-0963">Cytoplasm</keyword>
<keyword evidence="4" id="KW-1185">Reference proteome</keyword>
<dbReference type="OrthoDB" id="390105at2"/>
<dbReference type="PANTHER" id="PTHR37300">
    <property type="entry name" value="UPF0291 PROTEIN CBO2609/CLC_2481"/>
    <property type="match status" value="1"/>
</dbReference>
<evidence type="ECO:0000313" key="4">
    <source>
        <dbReference type="Proteomes" id="UP000184612"/>
    </source>
</evidence>
<dbReference type="RefSeq" id="WP_073589304.1">
    <property type="nucleotide sequence ID" value="NZ_FRFD01000007.1"/>
</dbReference>
<accession>A0A1M7YC16</accession>
<dbReference type="Pfam" id="PF05979">
    <property type="entry name" value="DUF896"/>
    <property type="match status" value="1"/>
</dbReference>
<proteinExistence type="inferred from homology"/>
<gene>
    <name evidence="3" type="ORF">SAMN02745217_02623</name>
</gene>
<dbReference type="PANTHER" id="PTHR37300:SF1">
    <property type="entry name" value="UPF0291 PROTEIN YNZC"/>
    <property type="match status" value="1"/>
</dbReference>
<dbReference type="Proteomes" id="UP000184612">
    <property type="component" value="Unassembled WGS sequence"/>
</dbReference>
<comment type="subcellular location">
    <subcellularLocation>
        <location evidence="2">Cytoplasm</location>
    </subcellularLocation>
</comment>